<dbReference type="EMBL" id="CM043790">
    <property type="protein sequence ID" value="KAI4825789.1"/>
    <property type="molecule type" value="Genomic_DNA"/>
</dbReference>
<keyword evidence="2" id="KW-1185">Reference proteome</keyword>
<proteinExistence type="predicted"/>
<accession>A0ACB9XHG8</accession>
<sequence>MYSSWIKVDGAAVIYEQETLNIHSFRLLRCHQPVRTPFITSERKERGRTATWQDILGVGNMVPSRSKRSLLVPPMIITENQRAPFPRVIGKIAVSQSLCDEYVGV</sequence>
<comment type="caution">
    <text evidence="1">The sequence shown here is derived from an EMBL/GenBank/DDBJ whole genome shotgun (WGS) entry which is preliminary data.</text>
</comment>
<evidence type="ECO:0000313" key="2">
    <source>
        <dbReference type="Proteomes" id="UP001057452"/>
    </source>
</evidence>
<evidence type="ECO:0000313" key="1">
    <source>
        <dbReference type="EMBL" id="KAI4825789.1"/>
    </source>
</evidence>
<dbReference type="Proteomes" id="UP001057452">
    <property type="component" value="Chromosome 6"/>
</dbReference>
<feature type="non-terminal residue" evidence="1">
    <location>
        <position position="105"/>
    </location>
</feature>
<organism evidence="1 2">
    <name type="scientific">Chaenocephalus aceratus</name>
    <name type="common">Blackfin icefish</name>
    <name type="synonym">Chaenichthys aceratus</name>
    <dbReference type="NCBI Taxonomy" id="36190"/>
    <lineage>
        <taxon>Eukaryota</taxon>
        <taxon>Metazoa</taxon>
        <taxon>Chordata</taxon>
        <taxon>Craniata</taxon>
        <taxon>Vertebrata</taxon>
        <taxon>Euteleostomi</taxon>
        <taxon>Actinopterygii</taxon>
        <taxon>Neopterygii</taxon>
        <taxon>Teleostei</taxon>
        <taxon>Neoteleostei</taxon>
        <taxon>Acanthomorphata</taxon>
        <taxon>Eupercaria</taxon>
        <taxon>Perciformes</taxon>
        <taxon>Notothenioidei</taxon>
        <taxon>Channichthyidae</taxon>
        <taxon>Chaenocephalus</taxon>
    </lineage>
</organism>
<name>A0ACB9XHG8_CHAAC</name>
<protein>
    <submittedName>
        <fullName evidence="1">Uncharacterized protein</fullName>
    </submittedName>
</protein>
<reference evidence="1" key="1">
    <citation type="submission" date="2022-05" db="EMBL/GenBank/DDBJ databases">
        <title>Chromosome-level genome of Chaenocephalus aceratus.</title>
        <authorList>
            <person name="Park H."/>
        </authorList>
    </citation>
    <scope>NUCLEOTIDE SEQUENCE</scope>
    <source>
        <strain evidence="1">KU_202001</strain>
    </source>
</reference>
<gene>
    <name evidence="1" type="ORF">KUCAC02_021456</name>
</gene>